<gene>
    <name evidence="3" type="ORF">BST20_09305</name>
    <name evidence="2" type="ORF">MBRA_19330</name>
</gene>
<evidence type="ECO:0000313" key="5">
    <source>
        <dbReference type="Proteomes" id="UP000467379"/>
    </source>
</evidence>
<dbReference type="Pfam" id="PF13827">
    <property type="entry name" value="DUF4189"/>
    <property type="match status" value="1"/>
</dbReference>
<reference evidence="2 5" key="2">
    <citation type="journal article" date="2019" name="Emerg. Microbes Infect.">
        <title>Comprehensive subspecies identification of 175 nontuberculous mycobacteria species based on 7547 genomic profiles.</title>
        <authorList>
            <person name="Matsumoto Y."/>
            <person name="Kinjo T."/>
            <person name="Motooka D."/>
            <person name="Nabeya D."/>
            <person name="Jung N."/>
            <person name="Uechi K."/>
            <person name="Horii T."/>
            <person name="Iida T."/>
            <person name="Fujita J."/>
            <person name="Nakamura S."/>
        </authorList>
    </citation>
    <scope>NUCLEOTIDE SEQUENCE [LARGE SCALE GENOMIC DNA]</scope>
    <source>
        <strain evidence="2 5">JCM 12687</strain>
    </source>
</reference>
<dbReference type="AlphaFoldDB" id="A0A7I7W7H4"/>
<evidence type="ECO:0000313" key="3">
    <source>
        <dbReference type="EMBL" id="ORA39682.1"/>
    </source>
</evidence>
<dbReference type="Proteomes" id="UP000467379">
    <property type="component" value="Chromosome"/>
</dbReference>
<evidence type="ECO:0000259" key="1">
    <source>
        <dbReference type="Pfam" id="PF13827"/>
    </source>
</evidence>
<dbReference type="EMBL" id="AP022606">
    <property type="protein sequence ID" value="BBZ11738.1"/>
    <property type="molecule type" value="Genomic_DNA"/>
</dbReference>
<dbReference type="EMBL" id="MVHM01000003">
    <property type="protein sequence ID" value="ORA39682.1"/>
    <property type="molecule type" value="Genomic_DNA"/>
</dbReference>
<keyword evidence="5" id="KW-1185">Reference proteome</keyword>
<feature type="domain" description="DUF4189" evidence="1">
    <location>
        <begin position="19"/>
        <end position="103"/>
    </location>
</feature>
<dbReference type="InterPro" id="IPR025240">
    <property type="entry name" value="DUF4189"/>
</dbReference>
<dbReference type="Proteomes" id="UP000192441">
    <property type="component" value="Unassembled WGS sequence"/>
</dbReference>
<accession>A0A7I7W7H4</accession>
<name>A0A7I7W7H4_9MYCO</name>
<reference evidence="3 4" key="1">
    <citation type="submission" date="2016-12" db="EMBL/GenBank/DDBJ databases">
        <title>The new phylogeny of genus Mycobacterium.</title>
        <authorList>
            <person name="Tortoli E."/>
            <person name="Trovato A."/>
            <person name="Cirillo D.M."/>
        </authorList>
    </citation>
    <scope>NUCLEOTIDE SEQUENCE [LARGE SCALE GENOMIC DNA]</scope>
    <source>
        <strain evidence="3 4">DSM 44624</strain>
    </source>
</reference>
<evidence type="ECO:0000313" key="4">
    <source>
        <dbReference type="Proteomes" id="UP000192441"/>
    </source>
</evidence>
<proteinExistence type="predicted"/>
<protein>
    <recommendedName>
        <fullName evidence="1">DUF4189 domain-containing protein</fullName>
    </recommendedName>
</protein>
<sequence>MVAALSVVAVPSARADDQWGACAAPANTSLTGNVFCLANGYPSQSDAQARATSMCNYLKDRQCYVVVSYTDCGAVAGDGSQWAGGSGATQQAAEQAATSQLPLGTVAKSACIAQG</sequence>
<evidence type="ECO:0000313" key="2">
    <source>
        <dbReference type="EMBL" id="BBZ11738.1"/>
    </source>
</evidence>
<reference evidence="2" key="3">
    <citation type="submission" date="2020-02" db="EMBL/GenBank/DDBJ databases">
        <authorList>
            <person name="Matsumoto Y."/>
            <person name="Motooka D."/>
            <person name="Nakamura S."/>
        </authorList>
    </citation>
    <scope>NUCLEOTIDE SEQUENCE</scope>
    <source>
        <strain evidence="2">JCM 12687</strain>
    </source>
</reference>
<organism evidence="3 4">
    <name type="scientific">Mycobacterium branderi</name>
    <dbReference type="NCBI Taxonomy" id="43348"/>
    <lineage>
        <taxon>Bacteria</taxon>
        <taxon>Bacillati</taxon>
        <taxon>Actinomycetota</taxon>
        <taxon>Actinomycetes</taxon>
        <taxon>Mycobacteriales</taxon>
        <taxon>Mycobacteriaceae</taxon>
        <taxon>Mycobacterium</taxon>
    </lineage>
</organism>